<sequence>MKRIVYALALQTSGAIAVIDGVIITYGELVVESFKVAQMLDEANTPVGEPIGIMLNPGILQVVAQLVVLLTGGTCVPIEPCFPKRRIKPMLQVVQDKHVIMHTRGALKLRGFNHIYLRNLGKHSTSIISNVEFVRLPNRSHKLFTSGSTGKPKPVSVRASSILHLATKTPATLLSLSD</sequence>
<keyword evidence="5" id="KW-1185">Reference proteome</keyword>
<accession>A0A8H6ECV6</accession>
<keyword evidence="1" id="KW-0596">Phosphopantetheine</keyword>
<evidence type="ECO:0000256" key="2">
    <source>
        <dbReference type="ARBA" id="ARBA00022553"/>
    </source>
</evidence>
<evidence type="ECO:0000313" key="5">
    <source>
        <dbReference type="Proteomes" id="UP000541154"/>
    </source>
</evidence>
<dbReference type="PANTHER" id="PTHR44845">
    <property type="entry name" value="CARRIER DOMAIN-CONTAINING PROTEIN"/>
    <property type="match status" value="1"/>
</dbReference>
<dbReference type="InterPro" id="IPR000873">
    <property type="entry name" value="AMP-dep_synth/lig_dom"/>
</dbReference>
<dbReference type="EMBL" id="SPNV01000005">
    <property type="protein sequence ID" value="KAF5866745.1"/>
    <property type="molecule type" value="Genomic_DNA"/>
</dbReference>
<dbReference type="SUPFAM" id="SSF56801">
    <property type="entry name" value="Acetyl-CoA synthetase-like"/>
    <property type="match status" value="1"/>
</dbReference>
<evidence type="ECO:0000313" key="4">
    <source>
        <dbReference type="EMBL" id="KAF5866745.1"/>
    </source>
</evidence>
<reference evidence="4 5" key="1">
    <citation type="submission" date="2019-04" db="EMBL/GenBank/DDBJ databases">
        <title>Aspergillus burnettii sp. nov., novel species from soil in southeast Queensland.</title>
        <authorList>
            <person name="Gilchrist C.L.M."/>
            <person name="Pitt J.I."/>
            <person name="Lange L."/>
            <person name="Lacey H.J."/>
            <person name="Vuong D."/>
            <person name="Midgley D.J."/>
            <person name="Greenfield P."/>
            <person name="Bradbury M."/>
            <person name="Lacey E."/>
            <person name="Busk P.K."/>
            <person name="Pilgaard B."/>
            <person name="Chooi Y.H."/>
            <person name="Piggott A.M."/>
        </authorList>
    </citation>
    <scope>NUCLEOTIDE SEQUENCE [LARGE SCALE GENOMIC DNA]</scope>
    <source>
        <strain evidence="4 5">FRR 5400</strain>
    </source>
</reference>
<evidence type="ECO:0000259" key="3">
    <source>
        <dbReference type="Pfam" id="PF00501"/>
    </source>
</evidence>
<dbReference type="AlphaFoldDB" id="A0A8H6ECV6"/>
<protein>
    <recommendedName>
        <fullName evidence="3">AMP-dependent synthetase/ligase domain-containing protein</fullName>
    </recommendedName>
</protein>
<gene>
    <name evidence="4" type="ORF">ETB97_009902</name>
</gene>
<organism evidence="4 5">
    <name type="scientific">Petromyces alliaceus</name>
    <name type="common">Aspergillus alliaceus</name>
    <dbReference type="NCBI Taxonomy" id="209559"/>
    <lineage>
        <taxon>Eukaryota</taxon>
        <taxon>Fungi</taxon>
        <taxon>Dikarya</taxon>
        <taxon>Ascomycota</taxon>
        <taxon>Pezizomycotina</taxon>
        <taxon>Eurotiomycetes</taxon>
        <taxon>Eurotiomycetidae</taxon>
        <taxon>Eurotiales</taxon>
        <taxon>Aspergillaceae</taxon>
        <taxon>Aspergillus</taxon>
        <taxon>Aspergillus subgen. Circumdati</taxon>
    </lineage>
</organism>
<dbReference type="Gene3D" id="3.40.50.980">
    <property type="match status" value="2"/>
</dbReference>
<evidence type="ECO:0000256" key="1">
    <source>
        <dbReference type="ARBA" id="ARBA00022450"/>
    </source>
</evidence>
<keyword evidence="2" id="KW-0597">Phosphoprotein</keyword>
<dbReference type="Pfam" id="PF00501">
    <property type="entry name" value="AMP-binding"/>
    <property type="match status" value="1"/>
</dbReference>
<dbReference type="Proteomes" id="UP000541154">
    <property type="component" value="Unassembled WGS sequence"/>
</dbReference>
<comment type="caution">
    <text evidence="4">The sequence shown here is derived from an EMBL/GenBank/DDBJ whole genome shotgun (WGS) entry which is preliminary data.</text>
</comment>
<feature type="domain" description="AMP-dependent synthetase/ligase" evidence="3">
    <location>
        <begin position="11"/>
        <end position="168"/>
    </location>
</feature>
<dbReference type="PANTHER" id="PTHR44845:SF6">
    <property type="entry name" value="BETA-ALANINE-ACTIVATING ENZYME"/>
    <property type="match status" value="1"/>
</dbReference>
<proteinExistence type="predicted"/>
<name>A0A8H6ECV6_PETAA</name>